<feature type="transmembrane region" description="Helical" evidence="2">
    <location>
        <begin position="765"/>
        <end position="787"/>
    </location>
</feature>
<keyword evidence="4" id="KW-1185">Reference proteome</keyword>
<sequence>MTKTKLHGKHPEPARSRGAVCGIPATATFLKPDVPFGDLDDSIRQGQRQGFAVNADSLTEVELNLHPINSSLTLRSDGVELVNLAEFLKDNGVYPETASVASHETRMAVGKAMLSFLEQRFGREIIHLADTSRVSGGAIYGEATVRHTGSSTLRNAHHVFHMDKLWDGVARLTGTSTKEGGVRATVHAHWPFSQQDFGDRGYSFDDYVRMVDAQDPGVLNLWVSLTPGMLNQHPIAFLLNGADGRNAISSAPDLNDMVSTMHVQIKNYNDTITVLRSSVASAETALWGVAPNMTFGQALLFYNDRTPHSAVWLTQEPEAERISAEIRVLVTDRPLQDAKILAGTADSECAGTADSECAVGAVSLLQKTATAPRSQMRPECLMVDVVIPAVVLTLLSTIVLHLVFRCVVDPAPVTYMLALGVYANFQDNLLFMVVLVRSHVIALQFQANPMASGCLVGAHKMGTAVGMVLVFLALKFYPECWRRPQRGLVAGALLQIVFSCTFALLAFFEVEGRLWVLWVMVASRLLLGMGGGLQVSLAWNLAARLPSEHRALHNLRLFVAGCLGLGAGPLVSSLATATAKFVPCSSDLDGSEGMLAFLALIPWMQLCLLLRPLPSLEQMADCRTAGGQSGARVAVVCLCLAMLVLRNLSLASLEVGTAELFQSKYDIEPGLAGLLCAIIVFTALPVQLLYERLQVSKQSNVSLRIMLWASLAAGWLLIFENFASFYIASMLFFPMMALSSGIVMARMQDYAMPDGSLLDRNTTTLLGLVMADFLGRGFGPISARYGIHMGEQLGFALTQVTYAAVSVVLFVVSEVASLRTTQRKTETETDTSESSGDDSSSVASKGG</sequence>
<feature type="compositionally biased region" description="Low complexity" evidence="1">
    <location>
        <begin position="832"/>
        <end position="841"/>
    </location>
</feature>
<dbReference type="AlphaFoldDB" id="A0A812QL42"/>
<keyword evidence="2" id="KW-0812">Transmembrane</keyword>
<gene>
    <name evidence="3" type="ORF">SNEC2469_LOCUS10690</name>
</gene>
<name>A0A812QL42_9DINO</name>
<feature type="transmembrane region" description="Helical" evidence="2">
    <location>
        <begin position="725"/>
        <end position="745"/>
    </location>
</feature>
<keyword evidence="2" id="KW-0472">Membrane</keyword>
<protein>
    <submittedName>
        <fullName evidence="3">Uncharacterized protein</fullName>
    </submittedName>
</protein>
<feature type="transmembrane region" description="Helical" evidence="2">
    <location>
        <begin position="701"/>
        <end position="719"/>
    </location>
</feature>
<reference evidence="3" key="1">
    <citation type="submission" date="2021-02" db="EMBL/GenBank/DDBJ databases">
        <authorList>
            <person name="Dougan E. K."/>
            <person name="Rhodes N."/>
            <person name="Thang M."/>
            <person name="Chan C."/>
        </authorList>
    </citation>
    <scope>NUCLEOTIDE SEQUENCE</scope>
</reference>
<dbReference type="Proteomes" id="UP000601435">
    <property type="component" value="Unassembled WGS sequence"/>
</dbReference>
<feature type="transmembrane region" description="Helical" evidence="2">
    <location>
        <begin position="555"/>
        <end position="575"/>
    </location>
</feature>
<feature type="region of interest" description="Disordered" evidence="1">
    <location>
        <begin position="821"/>
        <end position="847"/>
    </location>
</feature>
<feature type="transmembrane region" description="Helical" evidence="2">
    <location>
        <begin position="489"/>
        <end position="508"/>
    </location>
</feature>
<dbReference type="OrthoDB" id="412576at2759"/>
<accession>A0A812QL42</accession>
<evidence type="ECO:0000313" key="3">
    <source>
        <dbReference type="EMBL" id="CAE7392784.1"/>
    </source>
</evidence>
<keyword evidence="2" id="KW-1133">Transmembrane helix</keyword>
<feature type="transmembrane region" description="Helical" evidence="2">
    <location>
        <begin position="459"/>
        <end position="477"/>
    </location>
</feature>
<feature type="transmembrane region" description="Helical" evidence="2">
    <location>
        <begin position="514"/>
        <end position="543"/>
    </location>
</feature>
<evidence type="ECO:0000256" key="2">
    <source>
        <dbReference type="SAM" id="Phobius"/>
    </source>
</evidence>
<proteinExistence type="predicted"/>
<feature type="transmembrane region" description="Helical" evidence="2">
    <location>
        <begin position="385"/>
        <end position="408"/>
    </location>
</feature>
<dbReference type="SUPFAM" id="SSF103473">
    <property type="entry name" value="MFS general substrate transporter"/>
    <property type="match status" value="1"/>
</dbReference>
<dbReference type="InterPro" id="IPR036259">
    <property type="entry name" value="MFS_trans_sf"/>
</dbReference>
<feature type="transmembrane region" description="Helical" evidence="2">
    <location>
        <begin position="793"/>
        <end position="816"/>
    </location>
</feature>
<evidence type="ECO:0000313" key="4">
    <source>
        <dbReference type="Proteomes" id="UP000601435"/>
    </source>
</evidence>
<evidence type="ECO:0000256" key="1">
    <source>
        <dbReference type="SAM" id="MobiDB-lite"/>
    </source>
</evidence>
<feature type="transmembrane region" description="Helical" evidence="2">
    <location>
        <begin position="633"/>
        <end position="651"/>
    </location>
</feature>
<comment type="caution">
    <text evidence="3">The sequence shown here is derived from an EMBL/GenBank/DDBJ whole genome shotgun (WGS) entry which is preliminary data.</text>
</comment>
<organism evidence="3 4">
    <name type="scientific">Symbiodinium necroappetens</name>
    <dbReference type="NCBI Taxonomy" id="1628268"/>
    <lineage>
        <taxon>Eukaryota</taxon>
        <taxon>Sar</taxon>
        <taxon>Alveolata</taxon>
        <taxon>Dinophyceae</taxon>
        <taxon>Suessiales</taxon>
        <taxon>Symbiodiniaceae</taxon>
        <taxon>Symbiodinium</taxon>
    </lineage>
</organism>
<feature type="transmembrane region" description="Helical" evidence="2">
    <location>
        <begin position="671"/>
        <end position="689"/>
    </location>
</feature>
<dbReference type="EMBL" id="CAJNJA010017031">
    <property type="protein sequence ID" value="CAE7392784.1"/>
    <property type="molecule type" value="Genomic_DNA"/>
</dbReference>
<feature type="transmembrane region" description="Helical" evidence="2">
    <location>
        <begin position="595"/>
        <end position="613"/>
    </location>
</feature>
<dbReference type="Gene3D" id="1.20.1250.20">
    <property type="entry name" value="MFS general substrate transporter like domains"/>
    <property type="match status" value="1"/>
</dbReference>